<evidence type="ECO:0000313" key="9">
    <source>
        <dbReference type="EMBL" id="MBE9021831.1"/>
    </source>
</evidence>
<dbReference type="PANTHER" id="PTHR33908:SF3">
    <property type="entry name" value="UNDECAPRENYL PHOSPHATE-ALPHA-4-AMINO-4-DEOXY-L-ARABINOSE ARABINOSYL TRANSFERASE"/>
    <property type="match status" value="1"/>
</dbReference>
<feature type="transmembrane region" description="Helical" evidence="8">
    <location>
        <begin position="149"/>
        <end position="167"/>
    </location>
</feature>
<keyword evidence="6 8" id="KW-1133">Transmembrane helix</keyword>
<keyword evidence="3" id="KW-0328">Glycosyltransferase</keyword>
<name>A0A8J6ZMQ2_DESMC</name>
<evidence type="ECO:0000256" key="2">
    <source>
        <dbReference type="ARBA" id="ARBA00022475"/>
    </source>
</evidence>
<evidence type="ECO:0000256" key="1">
    <source>
        <dbReference type="ARBA" id="ARBA00004651"/>
    </source>
</evidence>
<feature type="transmembrane region" description="Helical" evidence="8">
    <location>
        <begin position="15"/>
        <end position="33"/>
    </location>
</feature>
<feature type="transmembrane region" description="Helical" evidence="8">
    <location>
        <begin position="243"/>
        <end position="266"/>
    </location>
</feature>
<evidence type="ECO:0000256" key="5">
    <source>
        <dbReference type="ARBA" id="ARBA00022692"/>
    </source>
</evidence>
<dbReference type="GO" id="GO:0010041">
    <property type="term" value="P:response to iron(III) ion"/>
    <property type="evidence" value="ECO:0007669"/>
    <property type="project" value="TreeGrafter"/>
</dbReference>
<gene>
    <name evidence="9" type="ORF">IQ276_04950</name>
</gene>
<dbReference type="InterPro" id="IPR050297">
    <property type="entry name" value="LipidA_mod_glycosyltrf_83"/>
</dbReference>
<reference evidence="9" key="1">
    <citation type="submission" date="2020-10" db="EMBL/GenBank/DDBJ databases">
        <authorList>
            <person name="Castelo-Branco R."/>
            <person name="Eusebio N."/>
            <person name="Adriana R."/>
            <person name="Vieira A."/>
            <person name="Brugerolle De Fraissinette N."/>
            <person name="Rezende De Castro R."/>
            <person name="Schneider M.P."/>
            <person name="Vasconcelos V."/>
            <person name="Leao P.N."/>
        </authorList>
    </citation>
    <scope>NUCLEOTIDE SEQUENCE</scope>
    <source>
        <strain evidence="9">LEGE 12446</strain>
    </source>
</reference>
<sequence length="530" mass="60802">MRKKFLRYWGISHTWLRFLIILLLVTGVLLRFVNIDRKVYWGDEVFTSLRISGYTLAEMNENLANGRLLNMQDLHKYQYPSPEKNVIDTIKGLALEESQVAPLYFVMARFWVEWFGNSVTVTRSFSVFISLLSFPSFYWLCQELFESSLIAWIAMALVAVSPVHLIYAQDARPYTLWIVTILISSAALLRAMRLKTRGAWTIYALTLPLGFYIHLFFGLVAFAQGIYVVIMERFRLSKTLINYFISLLVGIVSLVPWILVIITNPVEERLNWTDNKQTLLASVIRWVAIISRAFLDLGVAPNDSGPTKILLIPLILIISTLIIYSIYVTCRKTSQRVWLFVLTLSGSLVLPLMLVDFLFQKRYGTTRYILPSLLGIQLAVAYLFSTQIVSISTKGWQKKLSPLLGFIVIIFGVISCTLYSQANMWWSKVPEKYGEYPQIAEIINQSSKPLVIAGDNLKLQVISHQLDPKVQFQLSQIGLTREDKIPEITNGFTDIFLFEPSDFLKAGIERIYNSNLQQINKVFWKLTPKQ</sequence>
<feature type="transmembrane region" description="Helical" evidence="8">
    <location>
        <begin position="211"/>
        <end position="231"/>
    </location>
</feature>
<keyword evidence="5 8" id="KW-0812">Transmembrane</keyword>
<organism evidence="9 10">
    <name type="scientific">Desmonostoc muscorum LEGE 12446</name>
    <dbReference type="NCBI Taxonomy" id="1828758"/>
    <lineage>
        <taxon>Bacteria</taxon>
        <taxon>Bacillati</taxon>
        <taxon>Cyanobacteriota</taxon>
        <taxon>Cyanophyceae</taxon>
        <taxon>Nostocales</taxon>
        <taxon>Nostocaceae</taxon>
        <taxon>Desmonostoc</taxon>
    </lineage>
</organism>
<dbReference type="Proteomes" id="UP000622533">
    <property type="component" value="Unassembled WGS sequence"/>
</dbReference>
<dbReference type="PANTHER" id="PTHR33908">
    <property type="entry name" value="MANNOSYLTRANSFERASE YKCB-RELATED"/>
    <property type="match status" value="1"/>
</dbReference>
<feature type="transmembrane region" description="Helical" evidence="8">
    <location>
        <begin position="403"/>
        <end position="422"/>
    </location>
</feature>
<dbReference type="AlphaFoldDB" id="A0A8J6ZMQ2"/>
<dbReference type="GO" id="GO:0005886">
    <property type="term" value="C:plasma membrane"/>
    <property type="evidence" value="ECO:0007669"/>
    <property type="project" value="UniProtKB-SubCell"/>
</dbReference>
<evidence type="ECO:0000256" key="4">
    <source>
        <dbReference type="ARBA" id="ARBA00022679"/>
    </source>
</evidence>
<feature type="transmembrane region" description="Helical" evidence="8">
    <location>
        <begin position="368"/>
        <end position="391"/>
    </location>
</feature>
<dbReference type="GO" id="GO:0009103">
    <property type="term" value="P:lipopolysaccharide biosynthetic process"/>
    <property type="evidence" value="ECO:0007669"/>
    <property type="project" value="UniProtKB-ARBA"/>
</dbReference>
<evidence type="ECO:0000256" key="6">
    <source>
        <dbReference type="ARBA" id="ARBA00022989"/>
    </source>
</evidence>
<proteinExistence type="predicted"/>
<evidence type="ECO:0000256" key="3">
    <source>
        <dbReference type="ARBA" id="ARBA00022676"/>
    </source>
</evidence>
<comment type="subcellular location">
    <subcellularLocation>
        <location evidence="1">Cell membrane</location>
        <topology evidence="1">Multi-pass membrane protein</topology>
    </subcellularLocation>
</comment>
<dbReference type="GO" id="GO:0016763">
    <property type="term" value="F:pentosyltransferase activity"/>
    <property type="evidence" value="ECO:0007669"/>
    <property type="project" value="TreeGrafter"/>
</dbReference>
<feature type="transmembrane region" description="Helical" evidence="8">
    <location>
        <begin position="339"/>
        <end position="359"/>
    </location>
</feature>
<evidence type="ECO:0000256" key="7">
    <source>
        <dbReference type="ARBA" id="ARBA00023136"/>
    </source>
</evidence>
<dbReference type="RefSeq" id="WP_193914129.1">
    <property type="nucleotide sequence ID" value="NZ_JADEXS020000001.1"/>
</dbReference>
<keyword evidence="2" id="KW-1003">Cell membrane</keyword>
<feature type="transmembrane region" description="Helical" evidence="8">
    <location>
        <begin position="174"/>
        <end position="191"/>
    </location>
</feature>
<evidence type="ECO:0000256" key="8">
    <source>
        <dbReference type="SAM" id="Phobius"/>
    </source>
</evidence>
<keyword evidence="7 8" id="KW-0472">Membrane</keyword>
<comment type="caution">
    <text evidence="9">The sequence shown here is derived from an EMBL/GenBank/DDBJ whole genome shotgun (WGS) entry which is preliminary data.</text>
</comment>
<keyword evidence="4" id="KW-0808">Transferase</keyword>
<evidence type="ECO:0000313" key="10">
    <source>
        <dbReference type="Proteomes" id="UP000622533"/>
    </source>
</evidence>
<feature type="transmembrane region" description="Helical" evidence="8">
    <location>
        <begin position="309"/>
        <end position="327"/>
    </location>
</feature>
<dbReference type="EMBL" id="JADEXS010000041">
    <property type="protein sequence ID" value="MBE9021831.1"/>
    <property type="molecule type" value="Genomic_DNA"/>
</dbReference>
<accession>A0A8J6ZMQ2</accession>
<keyword evidence="10" id="KW-1185">Reference proteome</keyword>
<protein>
    <submittedName>
        <fullName evidence="9">Glycosyltransferase family 39 protein</fullName>
    </submittedName>
</protein>